<name>A0ABV8AN52_9BACT</name>
<dbReference type="InterPro" id="IPR025961">
    <property type="entry name" value="Metal_resist"/>
</dbReference>
<evidence type="ECO:0000313" key="3">
    <source>
        <dbReference type="EMBL" id="MFC3879463.1"/>
    </source>
</evidence>
<comment type="caution">
    <text evidence="3">The sequence shown here is derived from an EMBL/GenBank/DDBJ whole genome shotgun (WGS) entry which is preliminary data.</text>
</comment>
<dbReference type="NCBIfam" id="TIGR04057">
    <property type="entry name" value="SusC_RagA_signa"/>
    <property type="match status" value="1"/>
</dbReference>
<dbReference type="RefSeq" id="WP_377903910.1">
    <property type="nucleotide sequence ID" value="NZ_JBHRZS010000006.1"/>
</dbReference>
<proteinExistence type="inferred from homology"/>
<reference evidence="4" key="1">
    <citation type="journal article" date="2019" name="Int. J. Syst. Evol. Microbiol.">
        <title>The Global Catalogue of Microorganisms (GCM) 10K type strain sequencing project: providing services to taxonomists for standard genome sequencing and annotation.</title>
        <authorList>
            <consortium name="The Broad Institute Genomics Platform"/>
            <consortium name="The Broad Institute Genome Sequencing Center for Infectious Disease"/>
            <person name="Wu L."/>
            <person name="Ma J."/>
        </authorList>
    </citation>
    <scope>NUCLEOTIDE SEQUENCE [LARGE SCALE GENOMIC DNA]</scope>
    <source>
        <strain evidence="4">CCUG 60523</strain>
    </source>
</reference>
<dbReference type="Proteomes" id="UP001595805">
    <property type="component" value="Unassembled WGS sequence"/>
</dbReference>
<feature type="signal peptide" evidence="2">
    <location>
        <begin position="1"/>
        <end position="19"/>
    </location>
</feature>
<keyword evidence="2" id="KW-0732">Signal</keyword>
<dbReference type="Gene3D" id="1.20.120.1490">
    <property type="match status" value="1"/>
</dbReference>
<feature type="chain" id="PRO_5047342197" evidence="2">
    <location>
        <begin position="20"/>
        <end position="264"/>
    </location>
</feature>
<protein>
    <submittedName>
        <fullName evidence="3">Periplasmic heavy metal sensor</fullName>
    </submittedName>
</protein>
<dbReference type="Pfam" id="PF13801">
    <property type="entry name" value="Metal_resist"/>
    <property type="match status" value="1"/>
</dbReference>
<dbReference type="PROSITE" id="PS52016">
    <property type="entry name" value="TONB_DEPENDENT_REC_3"/>
    <property type="match status" value="1"/>
</dbReference>
<keyword evidence="1" id="KW-1134">Transmembrane beta strand</keyword>
<comment type="subcellular location">
    <subcellularLocation>
        <location evidence="1">Cell outer membrane</location>
        <topology evidence="1">Multi-pass membrane protein</topology>
    </subcellularLocation>
</comment>
<dbReference type="EMBL" id="JBHRZS010000006">
    <property type="protein sequence ID" value="MFC3879463.1"/>
    <property type="molecule type" value="Genomic_DNA"/>
</dbReference>
<comment type="similarity">
    <text evidence="1">Belongs to the TonB-dependent receptor family.</text>
</comment>
<accession>A0ABV8AN52</accession>
<evidence type="ECO:0000256" key="1">
    <source>
        <dbReference type="PROSITE-ProRule" id="PRU01360"/>
    </source>
</evidence>
<keyword evidence="1" id="KW-0812">Transmembrane</keyword>
<dbReference type="InterPro" id="IPR037066">
    <property type="entry name" value="Plug_dom_sf"/>
</dbReference>
<gene>
    <name evidence="3" type="ORF">ACFOSV_04725</name>
</gene>
<organism evidence="3 4">
    <name type="scientific">Algoriphagus namhaensis</name>
    <dbReference type="NCBI Taxonomy" id="915353"/>
    <lineage>
        <taxon>Bacteria</taxon>
        <taxon>Pseudomonadati</taxon>
        <taxon>Bacteroidota</taxon>
        <taxon>Cytophagia</taxon>
        <taxon>Cytophagales</taxon>
        <taxon>Cyclobacteriaceae</taxon>
        <taxon>Algoriphagus</taxon>
    </lineage>
</organism>
<dbReference type="InterPro" id="IPR039426">
    <property type="entry name" value="TonB-dep_rcpt-like"/>
</dbReference>
<evidence type="ECO:0000313" key="4">
    <source>
        <dbReference type="Proteomes" id="UP001595805"/>
    </source>
</evidence>
<keyword evidence="1" id="KW-0813">Transport</keyword>
<dbReference type="SUPFAM" id="SSF56935">
    <property type="entry name" value="Porins"/>
    <property type="match status" value="1"/>
</dbReference>
<dbReference type="Gene3D" id="2.170.130.10">
    <property type="entry name" value="TonB-dependent receptor, plug domain"/>
    <property type="match status" value="1"/>
</dbReference>
<sequence length="264" mass="29240">MKNLATLLLFFLCIGLAEGQQTKSMTWVQSQPKESGDIFQGNLYSADRVMEMRDKLKLTDAQASKIKKIHADNAGQFATLKWDLDEETKKLNTMLEANNPDGAEVQKQMDKVLALESELKKKKLGTLVAIKNELNDEQIETLKNSATTVTGSYFFQNNSNNARIIQGQAKGIGYTNGEAKVLFPDTDKNKVMIRVDSDKSGNKPLFIIKSKEGEEERNEVGNLDPNDIESMSVLKGSAATSLYGSKGENGVIIITVKDDKKKKN</sequence>
<keyword evidence="4" id="KW-1185">Reference proteome</keyword>
<dbReference type="InterPro" id="IPR023997">
    <property type="entry name" value="TonB-dep_OMP_SusC/RagA_CS"/>
</dbReference>
<evidence type="ECO:0000256" key="2">
    <source>
        <dbReference type="SAM" id="SignalP"/>
    </source>
</evidence>
<keyword evidence="1" id="KW-0472">Membrane</keyword>
<keyword evidence="1" id="KW-0998">Cell outer membrane</keyword>